<proteinExistence type="predicted"/>
<dbReference type="EMBL" id="JAIQCV010000004">
    <property type="protein sequence ID" value="KAH1107723.1"/>
    <property type="molecule type" value="Genomic_DNA"/>
</dbReference>
<organism evidence="1 2">
    <name type="scientific">Gossypium stocksii</name>
    <dbReference type="NCBI Taxonomy" id="47602"/>
    <lineage>
        <taxon>Eukaryota</taxon>
        <taxon>Viridiplantae</taxon>
        <taxon>Streptophyta</taxon>
        <taxon>Embryophyta</taxon>
        <taxon>Tracheophyta</taxon>
        <taxon>Spermatophyta</taxon>
        <taxon>Magnoliopsida</taxon>
        <taxon>eudicotyledons</taxon>
        <taxon>Gunneridae</taxon>
        <taxon>Pentapetalae</taxon>
        <taxon>rosids</taxon>
        <taxon>malvids</taxon>
        <taxon>Malvales</taxon>
        <taxon>Malvaceae</taxon>
        <taxon>Malvoideae</taxon>
        <taxon>Gossypium</taxon>
    </lineage>
</organism>
<accession>A0A9D3W3L3</accession>
<sequence>MEVSINGRYKVMGRASTVMDIIGLLGRERLLWYSKGDDPFGVTIVFIITQPINNYNRYRVDPSLTFTVLEHPFSS</sequence>
<keyword evidence="2" id="KW-1185">Reference proteome</keyword>
<comment type="caution">
    <text evidence="1">The sequence shown here is derived from an EMBL/GenBank/DDBJ whole genome shotgun (WGS) entry which is preliminary data.</text>
</comment>
<name>A0A9D3W3L3_9ROSI</name>
<protein>
    <submittedName>
        <fullName evidence="1">Uncharacterized protein</fullName>
    </submittedName>
</protein>
<evidence type="ECO:0000313" key="2">
    <source>
        <dbReference type="Proteomes" id="UP000828251"/>
    </source>
</evidence>
<gene>
    <name evidence="1" type="ORF">J1N35_011491</name>
</gene>
<evidence type="ECO:0000313" key="1">
    <source>
        <dbReference type="EMBL" id="KAH1107723.1"/>
    </source>
</evidence>
<dbReference type="Proteomes" id="UP000828251">
    <property type="component" value="Unassembled WGS sequence"/>
</dbReference>
<reference evidence="1 2" key="1">
    <citation type="journal article" date="2021" name="Plant Biotechnol. J.">
        <title>Multi-omics assisted identification of the key and species-specific regulatory components of drought-tolerant mechanisms in Gossypium stocksii.</title>
        <authorList>
            <person name="Yu D."/>
            <person name="Ke L."/>
            <person name="Zhang D."/>
            <person name="Wu Y."/>
            <person name="Sun Y."/>
            <person name="Mei J."/>
            <person name="Sun J."/>
            <person name="Sun Y."/>
        </authorList>
    </citation>
    <scope>NUCLEOTIDE SEQUENCE [LARGE SCALE GENOMIC DNA]</scope>
    <source>
        <strain evidence="2">cv. E1</strain>
        <tissue evidence="1">Leaf</tissue>
    </source>
</reference>
<dbReference type="AlphaFoldDB" id="A0A9D3W3L3"/>